<feature type="region of interest" description="Disordered" evidence="1">
    <location>
        <begin position="1"/>
        <end position="91"/>
    </location>
</feature>
<dbReference type="EMBL" id="JACETU010000009">
    <property type="protein sequence ID" value="KAF7421283.1"/>
    <property type="molecule type" value="Genomic_DNA"/>
</dbReference>
<feature type="region of interest" description="Disordered" evidence="1">
    <location>
        <begin position="117"/>
        <end position="201"/>
    </location>
</feature>
<name>A0A8H6ZMG9_PLEOS</name>
<dbReference type="GeneID" id="59381623"/>
<gene>
    <name evidence="2" type="ORF">PC9H_011805</name>
</gene>
<comment type="caution">
    <text evidence="2">The sequence shown here is derived from an EMBL/GenBank/DDBJ whole genome shotgun (WGS) entry which is preliminary data.</text>
</comment>
<feature type="compositionally biased region" description="Basic and acidic residues" evidence="1">
    <location>
        <begin position="52"/>
        <end position="67"/>
    </location>
</feature>
<feature type="compositionally biased region" description="Basic and acidic residues" evidence="1">
    <location>
        <begin position="136"/>
        <end position="147"/>
    </location>
</feature>
<keyword evidence="3" id="KW-1185">Reference proteome</keyword>
<dbReference type="Proteomes" id="UP000623687">
    <property type="component" value="Unassembled WGS sequence"/>
</dbReference>
<accession>A0A8H6ZMG9</accession>
<protein>
    <submittedName>
        <fullName evidence="2">Uncharacterized protein</fullName>
    </submittedName>
</protein>
<sequence length="201" mass="22342">MAETTNNLPTDNTETSQRVEQNGPAPKRPRLERDETPEEGELIENPTTQTRGDIDMERDAGGRHDQDPATPSPPRSPPPLPPAYLENPHMQFSRRDLAPLLPAESRIAFTQGYFVKDCVKGPPDSSAQGHGSAGGARERGRADERSTQDLASALMLRPPSPAVSQFRREQGERRAPRRSPERRLRRTSDGEGTKIQMRLSM</sequence>
<evidence type="ECO:0000313" key="2">
    <source>
        <dbReference type="EMBL" id="KAF7421283.1"/>
    </source>
</evidence>
<feature type="compositionally biased region" description="Basic and acidic residues" evidence="1">
    <location>
        <begin position="166"/>
        <end position="192"/>
    </location>
</feature>
<evidence type="ECO:0000313" key="3">
    <source>
        <dbReference type="Proteomes" id="UP000623687"/>
    </source>
</evidence>
<proteinExistence type="predicted"/>
<dbReference type="AlphaFoldDB" id="A0A8H6ZMG9"/>
<dbReference type="RefSeq" id="XP_036627141.1">
    <property type="nucleotide sequence ID" value="XM_036781286.1"/>
</dbReference>
<feature type="compositionally biased region" description="Pro residues" evidence="1">
    <location>
        <begin position="70"/>
        <end position="82"/>
    </location>
</feature>
<evidence type="ECO:0000256" key="1">
    <source>
        <dbReference type="SAM" id="MobiDB-lite"/>
    </source>
</evidence>
<dbReference type="VEuPathDB" id="FungiDB:PC9H_011805"/>
<feature type="compositionally biased region" description="Polar residues" evidence="1">
    <location>
        <begin position="1"/>
        <end position="20"/>
    </location>
</feature>
<reference evidence="2" key="1">
    <citation type="submission" date="2019-07" db="EMBL/GenBank/DDBJ databases">
        <authorList>
            <person name="Palmer J.M."/>
        </authorList>
    </citation>
    <scope>NUCLEOTIDE SEQUENCE</scope>
    <source>
        <strain evidence="2">PC9</strain>
    </source>
</reference>
<organism evidence="2 3">
    <name type="scientific">Pleurotus ostreatus</name>
    <name type="common">Oyster mushroom</name>
    <name type="synonym">White-rot fungus</name>
    <dbReference type="NCBI Taxonomy" id="5322"/>
    <lineage>
        <taxon>Eukaryota</taxon>
        <taxon>Fungi</taxon>
        <taxon>Dikarya</taxon>
        <taxon>Basidiomycota</taxon>
        <taxon>Agaricomycotina</taxon>
        <taxon>Agaricomycetes</taxon>
        <taxon>Agaricomycetidae</taxon>
        <taxon>Agaricales</taxon>
        <taxon>Pleurotineae</taxon>
        <taxon>Pleurotaceae</taxon>
        <taxon>Pleurotus</taxon>
    </lineage>
</organism>